<dbReference type="GO" id="GO:0005737">
    <property type="term" value="C:cytoplasm"/>
    <property type="evidence" value="ECO:0007669"/>
    <property type="project" value="TreeGrafter"/>
</dbReference>
<dbReference type="SUPFAM" id="SSF53383">
    <property type="entry name" value="PLP-dependent transferases"/>
    <property type="match status" value="1"/>
</dbReference>
<dbReference type="GO" id="GO:0001694">
    <property type="term" value="P:histamine biosynthetic process"/>
    <property type="evidence" value="ECO:0007669"/>
    <property type="project" value="TreeGrafter"/>
</dbReference>
<dbReference type="PROSITE" id="PS00392">
    <property type="entry name" value="DDC_GAD_HDC_YDC"/>
    <property type="match status" value="1"/>
</dbReference>
<protein>
    <recommendedName>
        <fullName evidence="9">Histidine decarboxylase</fullName>
        <ecNumber evidence="4">4.1.1.22</ecNumber>
    </recommendedName>
</protein>
<evidence type="ECO:0000256" key="1">
    <source>
        <dbReference type="ARBA" id="ARBA00001933"/>
    </source>
</evidence>
<evidence type="ECO:0000256" key="11">
    <source>
        <dbReference type="SAM" id="MobiDB-lite"/>
    </source>
</evidence>
<dbReference type="Proteomes" id="UP000694403">
    <property type="component" value="Unplaced"/>
</dbReference>
<dbReference type="InterPro" id="IPR002129">
    <property type="entry name" value="PyrdxlP-dep_de-COase"/>
</dbReference>
<comment type="subunit">
    <text evidence="3">Homodimer.</text>
</comment>
<keyword evidence="8 10" id="KW-0456">Lyase</keyword>
<comment type="cofactor">
    <cofactor evidence="1 10">
        <name>pyridoxal 5'-phosphate</name>
        <dbReference type="ChEBI" id="CHEBI:597326"/>
    </cofactor>
</comment>
<evidence type="ECO:0000313" key="12">
    <source>
        <dbReference type="Ensembl" id="ENSCSRP00000008712.1"/>
    </source>
</evidence>
<dbReference type="InterPro" id="IPR015421">
    <property type="entry name" value="PyrdxlP-dep_Trfase_major"/>
</dbReference>
<feature type="compositionally biased region" description="Basic and acidic residues" evidence="11">
    <location>
        <begin position="1"/>
        <end position="16"/>
    </location>
</feature>
<keyword evidence="6" id="KW-0210">Decarboxylase</keyword>
<dbReference type="PANTHER" id="PTHR11999">
    <property type="entry name" value="GROUP II PYRIDOXAL-5-PHOSPHATE DECARBOXYLASE"/>
    <property type="match status" value="1"/>
</dbReference>
<dbReference type="EC" id="4.1.1.22" evidence="4"/>
<accession>A0A8C3XLR9</accession>
<name>A0A8C3XLR9_CHESE</name>
<dbReference type="AlphaFoldDB" id="A0A8C3XLR9"/>
<evidence type="ECO:0000256" key="10">
    <source>
        <dbReference type="RuleBase" id="RU000382"/>
    </source>
</evidence>
<evidence type="ECO:0000313" key="13">
    <source>
        <dbReference type="Proteomes" id="UP000694403"/>
    </source>
</evidence>
<evidence type="ECO:0000256" key="2">
    <source>
        <dbReference type="ARBA" id="ARBA00009533"/>
    </source>
</evidence>
<keyword evidence="7 10" id="KW-0663">Pyridoxal phosphate</keyword>
<organism evidence="12 13">
    <name type="scientific">Chelydra serpentina</name>
    <name type="common">Snapping turtle</name>
    <name type="synonym">Testudo serpentina</name>
    <dbReference type="NCBI Taxonomy" id="8475"/>
    <lineage>
        <taxon>Eukaryota</taxon>
        <taxon>Metazoa</taxon>
        <taxon>Chordata</taxon>
        <taxon>Craniata</taxon>
        <taxon>Vertebrata</taxon>
        <taxon>Euteleostomi</taxon>
        <taxon>Archelosauria</taxon>
        <taxon>Testudinata</taxon>
        <taxon>Testudines</taxon>
        <taxon>Cryptodira</taxon>
        <taxon>Durocryptodira</taxon>
        <taxon>Americhelydia</taxon>
        <taxon>Chelydroidea</taxon>
        <taxon>Chelydridae</taxon>
        <taxon>Chelydra</taxon>
    </lineage>
</organism>
<keyword evidence="13" id="KW-1185">Reference proteome</keyword>
<evidence type="ECO:0000256" key="3">
    <source>
        <dbReference type="ARBA" id="ARBA00011738"/>
    </source>
</evidence>
<evidence type="ECO:0000256" key="7">
    <source>
        <dbReference type="ARBA" id="ARBA00022898"/>
    </source>
</evidence>
<feature type="region of interest" description="Disordered" evidence="11">
    <location>
        <begin position="1"/>
        <end position="22"/>
    </location>
</feature>
<proteinExistence type="inferred from homology"/>
<dbReference type="GO" id="GO:0004398">
    <property type="term" value="F:histidine decarboxylase activity"/>
    <property type="evidence" value="ECO:0007669"/>
    <property type="project" value="TreeGrafter"/>
</dbReference>
<dbReference type="GO" id="GO:0042423">
    <property type="term" value="P:catecholamine biosynthetic process"/>
    <property type="evidence" value="ECO:0007669"/>
    <property type="project" value="UniProtKB-KW"/>
</dbReference>
<evidence type="ECO:0000256" key="9">
    <source>
        <dbReference type="ARBA" id="ARBA00039946"/>
    </source>
</evidence>
<dbReference type="Ensembl" id="ENSCSRT00000009012.1">
    <property type="protein sequence ID" value="ENSCSRP00000008712.1"/>
    <property type="gene ID" value="ENSCSRG00000006176.1"/>
</dbReference>
<evidence type="ECO:0000256" key="6">
    <source>
        <dbReference type="ARBA" id="ARBA00022793"/>
    </source>
</evidence>
<reference evidence="12" key="2">
    <citation type="submission" date="2025-09" db="UniProtKB">
        <authorList>
            <consortium name="Ensembl"/>
        </authorList>
    </citation>
    <scope>IDENTIFICATION</scope>
</reference>
<keyword evidence="5" id="KW-0127">Catecholamine biosynthesis</keyword>
<dbReference type="PANTHER" id="PTHR11999:SF68">
    <property type="entry name" value="HISTIDINE DECARBOXYLASE"/>
    <property type="match status" value="1"/>
</dbReference>
<dbReference type="Pfam" id="PF00282">
    <property type="entry name" value="Pyridoxal_deC"/>
    <property type="match status" value="1"/>
</dbReference>
<dbReference type="InterPro" id="IPR015424">
    <property type="entry name" value="PyrdxlP-dep_Trfase"/>
</dbReference>
<comment type="similarity">
    <text evidence="2 10">Belongs to the group II decarboxylase family.</text>
</comment>
<dbReference type="InterPro" id="IPR010977">
    <property type="entry name" value="Aromatic_deC"/>
</dbReference>
<dbReference type="GO" id="GO:0006548">
    <property type="term" value="P:L-histidine catabolic process"/>
    <property type="evidence" value="ECO:0007669"/>
    <property type="project" value="TreeGrafter"/>
</dbReference>
<evidence type="ECO:0000256" key="8">
    <source>
        <dbReference type="ARBA" id="ARBA00023239"/>
    </source>
</evidence>
<dbReference type="Gene3D" id="3.40.640.10">
    <property type="entry name" value="Type I PLP-dependent aspartate aminotransferase-like (Major domain)"/>
    <property type="match status" value="1"/>
</dbReference>
<dbReference type="GO" id="GO:0030170">
    <property type="term" value="F:pyridoxal phosphate binding"/>
    <property type="evidence" value="ECO:0007669"/>
    <property type="project" value="InterPro"/>
</dbReference>
<evidence type="ECO:0000256" key="4">
    <source>
        <dbReference type="ARBA" id="ARBA00012320"/>
    </source>
</evidence>
<evidence type="ECO:0000256" key="5">
    <source>
        <dbReference type="ARBA" id="ARBA00022584"/>
    </source>
</evidence>
<sequence length="248" mass="28344">SQLKIHSPDWRGDFGRSHHGTRTVQTERCQADLPVGLSRISNRWWAFAHWEKNCCGAGNGAWQSRWAHSSVEKAGLIALVKMKFLPKALEEDRNQGLVPVFVSAAEGLWLHIDAAYAGTAFLCPEFRLFLNGIEYADSFTFNPSKWMMVHFDCTELTYKLQGDSLKLFFQLVDVLFCSQHWQIPLSRRFRSLKLWFVIRSFGRSPGVSPPPSPRRCSIRFSTCPLMGRGLFSEKTDSRLQTLSDSRII</sequence>
<dbReference type="InterPro" id="IPR021115">
    <property type="entry name" value="Pyridoxal-P_BS"/>
</dbReference>
<reference evidence="12" key="1">
    <citation type="submission" date="2025-08" db="UniProtKB">
        <authorList>
            <consortium name="Ensembl"/>
        </authorList>
    </citation>
    <scope>IDENTIFICATION</scope>
</reference>